<keyword evidence="2" id="KW-1185">Reference proteome</keyword>
<evidence type="ECO:0000313" key="1">
    <source>
        <dbReference type="EMBL" id="CEL01165.1"/>
    </source>
</evidence>
<sequence>MNLIEISRREVRGLHQDLLVAIMLSAQGARLINHIPFTSWEESRRLAHEPGPAEALSRGLLLILDNFRNFNRERAWRVLGRSSYHSPFGNHLRFKLF</sequence>
<organism evidence="1 2">
    <name type="scientific">Aspergillus calidoustus</name>
    <dbReference type="NCBI Taxonomy" id="454130"/>
    <lineage>
        <taxon>Eukaryota</taxon>
        <taxon>Fungi</taxon>
        <taxon>Dikarya</taxon>
        <taxon>Ascomycota</taxon>
        <taxon>Pezizomycotina</taxon>
        <taxon>Eurotiomycetes</taxon>
        <taxon>Eurotiomycetidae</taxon>
        <taxon>Eurotiales</taxon>
        <taxon>Aspergillaceae</taxon>
        <taxon>Aspergillus</taxon>
        <taxon>Aspergillus subgen. Nidulantes</taxon>
    </lineage>
</organism>
<dbReference type="AlphaFoldDB" id="A0A0U5FRD5"/>
<reference evidence="2" key="1">
    <citation type="journal article" date="2016" name="Genome Announc.">
        <title>Draft genome sequences of fungus Aspergillus calidoustus.</title>
        <authorList>
            <person name="Horn F."/>
            <person name="Linde J."/>
            <person name="Mattern D.J."/>
            <person name="Walther G."/>
            <person name="Guthke R."/>
            <person name="Scherlach K."/>
            <person name="Martin K."/>
            <person name="Brakhage A.A."/>
            <person name="Petzke L."/>
            <person name="Valiante V."/>
        </authorList>
    </citation>
    <scope>NUCLEOTIDE SEQUENCE [LARGE SCALE GENOMIC DNA]</scope>
    <source>
        <strain evidence="2">SF006504</strain>
    </source>
</reference>
<gene>
    <name evidence="1" type="ORF">ASPCAL00754</name>
</gene>
<dbReference type="Proteomes" id="UP000054771">
    <property type="component" value="Unassembled WGS sequence"/>
</dbReference>
<name>A0A0U5FRD5_ASPCI</name>
<proteinExistence type="predicted"/>
<protein>
    <submittedName>
        <fullName evidence="1">Uncharacterized protein</fullName>
    </submittedName>
</protein>
<accession>A0A0U5FRD5</accession>
<dbReference type="EMBL" id="CDMC01000001">
    <property type="protein sequence ID" value="CEL01165.1"/>
    <property type="molecule type" value="Genomic_DNA"/>
</dbReference>
<evidence type="ECO:0000313" key="2">
    <source>
        <dbReference type="Proteomes" id="UP000054771"/>
    </source>
</evidence>